<sequence length="58" mass="6164">MKYFTLALLFGATAAQAHTGHDAALSGASHWLLSPMHGLGLIAVAGVLYTLRTARRKE</sequence>
<name>A0A1M4N6G4_9RHOB</name>
<gene>
    <name evidence="3" type="ORF">KARMA_3898</name>
</gene>
<dbReference type="RefSeq" id="WP_177218633.1">
    <property type="nucleotide sequence ID" value="NZ_FMJB01000065.1"/>
</dbReference>
<keyword evidence="4" id="KW-1185">Reference proteome</keyword>
<dbReference type="AlphaFoldDB" id="A0A1M4N6G4"/>
<dbReference type="InterPro" id="IPR046619">
    <property type="entry name" value="DUF6732"/>
</dbReference>
<keyword evidence="2" id="KW-0732">Signal</keyword>
<dbReference type="Pfam" id="PF20506">
    <property type="entry name" value="DUF6732"/>
    <property type="match status" value="1"/>
</dbReference>
<feature type="transmembrane region" description="Helical" evidence="1">
    <location>
        <begin position="33"/>
        <end position="51"/>
    </location>
</feature>
<feature type="signal peptide" evidence="2">
    <location>
        <begin position="1"/>
        <end position="17"/>
    </location>
</feature>
<keyword evidence="1" id="KW-0812">Transmembrane</keyword>
<keyword evidence="1" id="KW-0472">Membrane</keyword>
<accession>A0A1M4N6G4</accession>
<reference evidence="4" key="1">
    <citation type="submission" date="2016-09" db="EMBL/GenBank/DDBJ databases">
        <authorList>
            <person name="Wibberg D."/>
        </authorList>
    </citation>
    <scope>NUCLEOTIDE SEQUENCE [LARGE SCALE GENOMIC DNA]</scope>
</reference>
<evidence type="ECO:0000256" key="1">
    <source>
        <dbReference type="SAM" id="Phobius"/>
    </source>
</evidence>
<evidence type="ECO:0000313" key="3">
    <source>
        <dbReference type="EMBL" id="SCM69658.1"/>
    </source>
</evidence>
<feature type="chain" id="PRO_5009906809" description="Secreted protein" evidence="2">
    <location>
        <begin position="18"/>
        <end position="58"/>
    </location>
</feature>
<evidence type="ECO:0000313" key="4">
    <source>
        <dbReference type="Proteomes" id="UP000184085"/>
    </source>
</evidence>
<proteinExistence type="predicted"/>
<dbReference type="EMBL" id="FMJB01000065">
    <property type="protein sequence ID" value="SCM69658.1"/>
    <property type="molecule type" value="Genomic_DNA"/>
</dbReference>
<dbReference type="Proteomes" id="UP000184085">
    <property type="component" value="Unassembled WGS sequence"/>
</dbReference>
<evidence type="ECO:0008006" key="5">
    <source>
        <dbReference type="Google" id="ProtNLM"/>
    </source>
</evidence>
<evidence type="ECO:0000256" key="2">
    <source>
        <dbReference type="SAM" id="SignalP"/>
    </source>
</evidence>
<keyword evidence="1" id="KW-1133">Transmembrane helix</keyword>
<protein>
    <recommendedName>
        <fullName evidence="5">Secreted protein</fullName>
    </recommendedName>
</protein>
<organism evidence="3 4">
    <name type="scientific">Donghicola eburneus</name>
    <dbReference type="NCBI Taxonomy" id="393278"/>
    <lineage>
        <taxon>Bacteria</taxon>
        <taxon>Pseudomonadati</taxon>
        <taxon>Pseudomonadota</taxon>
        <taxon>Alphaproteobacteria</taxon>
        <taxon>Rhodobacterales</taxon>
        <taxon>Roseobacteraceae</taxon>
        <taxon>Donghicola</taxon>
    </lineage>
</organism>